<organism evidence="1 2">
    <name type="scientific">Salibacter halophilus</name>
    <dbReference type="NCBI Taxonomy" id="1803916"/>
    <lineage>
        <taxon>Bacteria</taxon>
        <taxon>Pseudomonadati</taxon>
        <taxon>Bacteroidota</taxon>
        <taxon>Flavobacteriia</taxon>
        <taxon>Flavobacteriales</taxon>
        <taxon>Salibacteraceae</taxon>
        <taxon>Salibacter</taxon>
    </lineage>
</organism>
<evidence type="ECO:0000313" key="2">
    <source>
        <dbReference type="Proteomes" id="UP000435357"/>
    </source>
</evidence>
<protein>
    <submittedName>
        <fullName evidence="1">Uncharacterized protein</fullName>
    </submittedName>
</protein>
<comment type="caution">
    <text evidence="1">The sequence shown here is derived from an EMBL/GenBank/DDBJ whole genome shotgun (WGS) entry which is preliminary data.</text>
</comment>
<dbReference type="Proteomes" id="UP000435357">
    <property type="component" value="Unassembled WGS sequence"/>
</dbReference>
<accession>A0A6N6M380</accession>
<keyword evidence="2" id="KW-1185">Reference proteome</keyword>
<name>A0A6N6M380_9FLAO</name>
<reference evidence="1 2" key="1">
    <citation type="submission" date="2019-09" db="EMBL/GenBank/DDBJ databases">
        <title>Genomes of Cryomorphaceae.</title>
        <authorList>
            <person name="Bowman J.P."/>
        </authorList>
    </citation>
    <scope>NUCLEOTIDE SEQUENCE [LARGE SCALE GENOMIC DNA]</scope>
    <source>
        <strain evidence="1 2">KCTC 52047</strain>
    </source>
</reference>
<dbReference type="AlphaFoldDB" id="A0A6N6M380"/>
<sequence>MKKDIHFPKDDEVHMAIVSEKDEGENVWNAYVINTRNSKIDTLLLTSKGYSTRQDEDVKTSVLRRQLLNMEPNTAQKVEEIPEELHKLTNEFWLSFYDGNTLYDKKFTFSSHTFESDERVKVPVLEKEGILIK</sequence>
<proteinExistence type="predicted"/>
<dbReference type="OrthoDB" id="953239at2"/>
<gene>
    <name evidence="1" type="ORF">F3059_09030</name>
</gene>
<evidence type="ECO:0000313" key="1">
    <source>
        <dbReference type="EMBL" id="KAB1063701.1"/>
    </source>
</evidence>
<dbReference type="RefSeq" id="WP_151168415.1">
    <property type="nucleotide sequence ID" value="NZ_WACR01000007.1"/>
</dbReference>
<dbReference type="EMBL" id="WACR01000007">
    <property type="protein sequence ID" value="KAB1063701.1"/>
    <property type="molecule type" value="Genomic_DNA"/>
</dbReference>